<dbReference type="CDD" id="cd19769">
    <property type="entry name" value="Bbox2_TRIM16-like"/>
    <property type="match status" value="1"/>
</dbReference>
<dbReference type="SMART" id="SM00184">
    <property type="entry name" value="RING"/>
    <property type="match status" value="1"/>
</dbReference>
<feature type="domain" description="B30.2/SPRY" evidence="10">
    <location>
        <begin position="360"/>
        <end position="552"/>
    </location>
</feature>
<evidence type="ECO:0000259" key="9">
    <source>
        <dbReference type="PROSITE" id="PS50119"/>
    </source>
</evidence>
<dbReference type="SUPFAM" id="SSF57850">
    <property type="entry name" value="RING/U-box"/>
    <property type="match status" value="1"/>
</dbReference>
<dbReference type="SMART" id="SM00449">
    <property type="entry name" value="SPRY"/>
    <property type="match status" value="1"/>
</dbReference>
<dbReference type="InterPro" id="IPR001870">
    <property type="entry name" value="B30.2/SPRY"/>
</dbReference>
<dbReference type="AlphaFoldDB" id="A0A8T2L3J0"/>
<feature type="non-terminal residue" evidence="11">
    <location>
        <position position="552"/>
    </location>
</feature>
<protein>
    <submittedName>
        <fullName evidence="11">Tripartite motif-containing protein 16-like</fullName>
    </submittedName>
</protein>
<dbReference type="PANTHER" id="PTHR25465:SF5">
    <property type="entry name" value="E3 UBIQUITIN_ISG15 LIGASE TRIM25-RELATED"/>
    <property type="match status" value="1"/>
</dbReference>
<dbReference type="Gene3D" id="2.60.120.920">
    <property type="match status" value="1"/>
</dbReference>
<keyword evidence="4" id="KW-0862">Zinc</keyword>
<proteinExistence type="predicted"/>
<dbReference type="OrthoDB" id="10260894at2759"/>
<dbReference type="PRINTS" id="PR01407">
    <property type="entry name" value="BUTYPHLNCDUF"/>
</dbReference>
<dbReference type="Proteomes" id="UP000752171">
    <property type="component" value="Unassembled WGS sequence"/>
</dbReference>
<evidence type="ECO:0000256" key="3">
    <source>
        <dbReference type="ARBA" id="ARBA00022771"/>
    </source>
</evidence>
<dbReference type="Gene3D" id="4.10.830.40">
    <property type="match status" value="1"/>
</dbReference>
<dbReference type="Pfam" id="PF00622">
    <property type="entry name" value="SPRY"/>
    <property type="match status" value="1"/>
</dbReference>
<dbReference type="SMART" id="SM00589">
    <property type="entry name" value="PRY"/>
    <property type="match status" value="1"/>
</dbReference>
<comment type="caution">
    <text evidence="11">The sequence shown here is derived from an EMBL/GenBank/DDBJ whole genome shotgun (WGS) entry which is preliminary data.</text>
</comment>
<organism evidence="11 12">
    <name type="scientific">Astyanax mexicanus</name>
    <name type="common">Blind cave fish</name>
    <name type="synonym">Astyanax fasciatus mexicanus</name>
    <dbReference type="NCBI Taxonomy" id="7994"/>
    <lineage>
        <taxon>Eukaryota</taxon>
        <taxon>Metazoa</taxon>
        <taxon>Chordata</taxon>
        <taxon>Craniata</taxon>
        <taxon>Vertebrata</taxon>
        <taxon>Euteleostomi</taxon>
        <taxon>Actinopterygii</taxon>
        <taxon>Neopterygii</taxon>
        <taxon>Teleostei</taxon>
        <taxon>Ostariophysi</taxon>
        <taxon>Characiformes</taxon>
        <taxon>Characoidei</taxon>
        <taxon>Acestrorhamphidae</taxon>
        <taxon>Acestrorhamphinae</taxon>
        <taxon>Astyanax</taxon>
    </lineage>
</organism>
<dbReference type="Pfam" id="PF25600">
    <property type="entry name" value="TRIM_CC"/>
    <property type="match status" value="1"/>
</dbReference>
<dbReference type="InterPro" id="IPR013083">
    <property type="entry name" value="Znf_RING/FYVE/PHD"/>
</dbReference>
<dbReference type="InterPro" id="IPR017907">
    <property type="entry name" value="Znf_RING_CS"/>
</dbReference>
<dbReference type="InterPro" id="IPR001841">
    <property type="entry name" value="Znf_RING"/>
</dbReference>
<evidence type="ECO:0000256" key="4">
    <source>
        <dbReference type="ARBA" id="ARBA00022833"/>
    </source>
</evidence>
<dbReference type="SMART" id="SM00336">
    <property type="entry name" value="BBOX"/>
    <property type="match status" value="1"/>
</dbReference>
<dbReference type="GO" id="GO:0008270">
    <property type="term" value="F:zinc ion binding"/>
    <property type="evidence" value="ECO:0007669"/>
    <property type="project" value="UniProtKB-KW"/>
</dbReference>
<dbReference type="Pfam" id="PF13765">
    <property type="entry name" value="PRY"/>
    <property type="match status" value="1"/>
</dbReference>
<dbReference type="CDD" id="cd16040">
    <property type="entry name" value="SPRY_PRY_SNTX"/>
    <property type="match status" value="1"/>
</dbReference>
<evidence type="ECO:0000313" key="12">
    <source>
        <dbReference type="Proteomes" id="UP000752171"/>
    </source>
</evidence>
<dbReference type="InterPro" id="IPR003879">
    <property type="entry name" value="Butyrophylin_SPRY"/>
</dbReference>
<reference evidence="11 12" key="1">
    <citation type="submission" date="2021-07" db="EMBL/GenBank/DDBJ databases">
        <authorList>
            <person name="Imarazene B."/>
            <person name="Zahm M."/>
            <person name="Klopp C."/>
            <person name="Cabau C."/>
            <person name="Beille S."/>
            <person name="Jouanno E."/>
            <person name="Castinel A."/>
            <person name="Lluch J."/>
            <person name="Gil L."/>
            <person name="Kuchtly C."/>
            <person name="Lopez Roques C."/>
            <person name="Donnadieu C."/>
            <person name="Parrinello H."/>
            <person name="Journot L."/>
            <person name="Du K."/>
            <person name="Schartl M."/>
            <person name="Retaux S."/>
            <person name="Guiguen Y."/>
        </authorList>
    </citation>
    <scope>NUCLEOTIDE SEQUENCE [LARGE SCALE GENOMIC DNA]</scope>
    <source>
        <strain evidence="11">Pach_M1</strain>
        <tissue evidence="11">Testis</tissue>
    </source>
</reference>
<evidence type="ECO:0000313" key="11">
    <source>
        <dbReference type="EMBL" id="KAG9264595.1"/>
    </source>
</evidence>
<dbReference type="PROSITE" id="PS50089">
    <property type="entry name" value="ZF_RING_2"/>
    <property type="match status" value="1"/>
</dbReference>
<dbReference type="Pfam" id="PF15227">
    <property type="entry name" value="zf-C3HC4_4"/>
    <property type="match status" value="1"/>
</dbReference>
<keyword evidence="1" id="KW-0399">Innate immunity</keyword>
<feature type="coiled-coil region" evidence="7">
    <location>
        <begin position="202"/>
        <end position="229"/>
    </location>
</feature>
<dbReference type="InterPro" id="IPR006574">
    <property type="entry name" value="PRY"/>
</dbReference>
<dbReference type="InterPro" id="IPR013320">
    <property type="entry name" value="ConA-like_dom_sf"/>
</dbReference>
<keyword evidence="2" id="KW-0479">Metal-binding</keyword>
<gene>
    <name evidence="11" type="primary">TRIM16</name>
    <name evidence="11" type="ORF">AMEX_G22881</name>
</gene>
<dbReference type="InterPro" id="IPR043136">
    <property type="entry name" value="B30.2/SPRY_sf"/>
</dbReference>
<name>A0A8T2L3J0_ASTMX</name>
<dbReference type="InterPro" id="IPR051051">
    <property type="entry name" value="E3_ubiq-ligase_TRIM/RNF"/>
</dbReference>
<evidence type="ECO:0000256" key="5">
    <source>
        <dbReference type="ARBA" id="ARBA00022859"/>
    </source>
</evidence>
<dbReference type="InterPro" id="IPR003877">
    <property type="entry name" value="SPRY_dom"/>
</dbReference>
<evidence type="ECO:0000256" key="1">
    <source>
        <dbReference type="ARBA" id="ARBA00022588"/>
    </source>
</evidence>
<dbReference type="SUPFAM" id="SSF57845">
    <property type="entry name" value="B-box zinc-binding domain"/>
    <property type="match status" value="1"/>
</dbReference>
<dbReference type="PROSITE" id="PS50188">
    <property type="entry name" value="B302_SPRY"/>
    <property type="match status" value="1"/>
</dbReference>
<evidence type="ECO:0000259" key="10">
    <source>
        <dbReference type="PROSITE" id="PS50188"/>
    </source>
</evidence>
<keyword evidence="3 6" id="KW-0863">Zinc-finger</keyword>
<dbReference type="PANTHER" id="PTHR25465">
    <property type="entry name" value="B-BOX DOMAIN CONTAINING"/>
    <property type="match status" value="1"/>
</dbReference>
<dbReference type="Gene3D" id="3.30.160.60">
    <property type="entry name" value="Classic Zinc Finger"/>
    <property type="match status" value="1"/>
</dbReference>
<keyword evidence="7" id="KW-0175">Coiled coil</keyword>
<dbReference type="PROSITE" id="PS50119">
    <property type="entry name" value="ZF_BBOX"/>
    <property type="match status" value="1"/>
</dbReference>
<dbReference type="SUPFAM" id="SSF49899">
    <property type="entry name" value="Concanavalin A-like lectins/glucanases"/>
    <property type="match status" value="1"/>
</dbReference>
<dbReference type="Pfam" id="PF00643">
    <property type="entry name" value="zf-B_box"/>
    <property type="match status" value="1"/>
</dbReference>
<dbReference type="GO" id="GO:0045087">
    <property type="term" value="P:innate immune response"/>
    <property type="evidence" value="ECO:0007669"/>
    <property type="project" value="UniProtKB-KW"/>
</dbReference>
<keyword evidence="5" id="KW-0391">Immunity</keyword>
<evidence type="ECO:0000259" key="8">
    <source>
        <dbReference type="PROSITE" id="PS50089"/>
    </source>
</evidence>
<dbReference type="Gene3D" id="3.30.40.10">
    <property type="entry name" value="Zinc/RING finger domain, C3HC4 (zinc finger)"/>
    <property type="match status" value="1"/>
</dbReference>
<evidence type="ECO:0000256" key="2">
    <source>
        <dbReference type="ARBA" id="ARBA00022723"/>
    </source>
</evidence>
<dbReference type="PROSITE" id="PS00518">
    <property type="entry name" value="ZF_RING_1"/>
    <property type="match status" value="1"/>
</dbReference>
<dbReference type="GO" id="GO:0005737">
    <property type="term" value="C:cytoplasm"/>
    <property type="evidence" value="ECO:0007669"/>
    <property type="project" value="UniProtKB-ARBA"/>
</dbReference>
<dbReference type="InterPro" id="IPR000315">
    <property type="entry name" value="Znf_B-box"/>
</dbReference>
<evidence type="ECO:0000256" key="6">
    <source>
        <dbReference type="PROSITE-ProRule" id="PRU00024"/>
    </source>
</evidence>
<accession>A0A8T2L3J0</accession>
<feature type="domain" description="B box-type" evidence="9">
    <location>
        <begin position="147"/>
        <end position="187"/>
    </location>
</feature>
<dbReference type="InterPro" id="IPR058030">
    <property type="entry name" value="TRIM8/14/16/25/29/45/65_CC"/>
</dbReference>
<dbReference type="EMBL" id="JAICCE010000019">
    <property type="protein sequence ID" value="KAG9264595.1"/>
    <property type="molecule type" value="Genomic_DNA"/>
</dbReference>
<sequence>MAKAPTKDQDSFSCPICLDLLKEPVTIPCGHSYCMSCIQHCWKEDQHPDSVYSCPQCRQAFSPRPALNKSTIIAEMMEKMKNAGLLTAPAAPRGTGEVSCDVCVGTKLQAVKSCLVCLASYCETHLRPHYQSPAFQKHTLVSASTQLQQQICPHHSKLLEAYCRTDRRCVCMLCILDEHKGHEVVSAAKEIGEKQKQLIDTQSKFKQQIKEREKELQELKEAVQSFKLSTQAAVQDSERIFSELIRSIEKTRSEVTQLIRAREKAVVSRAEELLVWLEQEIIELRGKDNELEELLHTENHIYTLQRIPALCAPPGSAELPSITINQLYTFTDVLKCVSELRERLEDLCKQDVVKISREVNAVAITEPLTREDLLQYSCQLTLDPSTAHQQLCLTEGNTRGRYTSVRQAYPDDPGRFDKNSQVLCCEGLMGRSYWEVELDRKDGLTVAVSYKSISRKGWGYDVTFGCDQQSWRLDCSAGGFFFWHNNKKINIPAAGGGSKVGVYLDHRAGALSFYSITEPIVLLHKVTAVFNQPLYPGFGFGYYESAVKICDL</sequence>
<feature type="domain" description="RING-type" evidence="8">
    <location>
        <begin position="14"/>
        <end position="58"/>
    </location>
</feature>
<evidence type="ECO:0000256" key="7">
    <source>
        <dbReference type="SAM" id="Coils"/>
    </source>
</evidence>